<dbReference type="InterPro" id="IPR031984">
    <property type="entry name" value="SLC3A2_N"/>
</dbReference>
<dbReference type="SUPFAM" id="SSF51011">
    <property type="entry name" value="Glycosyl hydrolase domain"/>
    <property type="match status" value="1"/>
</dbReference>
<accession>A0ABR3N425</accession>
<reference evidence="4 5" key="1">
    <citation type="submission" date="2023-09" db="EMBL/GenBank/DDBJ databases">
        <authorList>
            <person name="Wang M."/>
        </authorList>
    </citation>
    <scope>NUCLEOTIDE SEQUENCE [LARGE SCALE GENOMIC DNA]</scope>
    <source>
        <strain evidence="4">GT-2023</strain>
        <tissue evidence="4">Liver</tissue>
    </source>
</reference>
<dbReference type="Pfam" id="PF00128">
    <property type="entry name" value="Alpha-amylase"/>
    <property type="match status" value="1"/>
</dbReference>
<dbReference type="InterPro" id="IPR006047">
    <property type="entry name" value="GH13_cat_dom"/>
</dbReference>
<evidence type="ECO:0000259" key="3">
    <source>
        <dbReference type="SMART" id="SM00642"/>
    </source>
</evidence>
<feature type="domain" description="Glycosyl hydrolase family 13 catalytic" evidence="3">
    <location>
        <begin position="103"/>
        <end position="393"/>
    </location>
</feature>
<proteinExistence type="predicted"/>
<dbReference type="EMBL" id="JAYMGO010000007">
    <property type="protein sequence ID" value="KAL1271682.1"/>
    <property type="molecule type" value="Genomic_DNA"/>
</dbReference>
<keyword evidence="2" id="KW-0472">Membrane</keyword>
<evidence type="ECO:0000256" key="2">
    <source>
        <dbReference type="SAM" id="Phobius"/>
    </source>
</evidence>
<feature type="region of interest" description="Disordered" evidence="1">
    <location>
        <begin position="517"/>
        <end position="546"/>
    </location>
</feature>
<feature type="transmembrane region" description="Helical" evidence="2">
    <location>
        <begin position="61"/>
        <end position="82"/>
    </location>
</feature>
<evidence type="ECO:0000313" key="5">
    <source>
        <dbReference type="Proteomes" id="UP001558613"/>
    </source>
</evidence>
<comment type="caution">
    <text evidence="4">The sequence shown here is derived from an EMBL/GenBank/DDBJ whole genome shotgun (WGS) entry which is preliminary data.</text>
</comment>
<dbReference type="Pfam" id="PF16028">
    <property type="entry name" value="SLC3A2_N"/>
    <property type="match status" value="1"/>
</dbReference>
<organism evidence="4 5">
    <name type="scientific">Cirrhinus molitorella</name>
    <name type="common">mud carp</name>
    <dbReference type="NCBI Taxonomy" id="172907"/>
    <lineage>
        <taxon>Eukaryota</taxon>
        <taxon>Metazoa</taxon>
        <taxon>Chordata</taxon>
        <taxon>Craniata</taxon>
        <taxon>Vertebrata</taxon>
        <taxon>Euteleostomi</taxon>
        <taxon>Actinopterygii</taxon>
        <taxon>Neopterygii</taxon>
        <taxon>Teleostei</taxon>
        <taxon>Ostariophysi</taxon>
        <taxon>Cypriniformes</taxon>
        <taxon>Cyprinidae</taxon>
        <taxon>Labeoninae</taxon>
        <taxon>Labeonini</taxon>
        <taxon>Cirrhinus</taxon>
    </lineage>
</organism>
<dbReference type="PANTHER" id="PTHR46673">
    <property type="entry name" value="4F2 CELL-SURFACE ANTIGEN HEAVY CHAIN"/>
    <property type="match status" value="1"/>
</dbReference>
<evidence type="ECO:0000313" key="4">
    <source>
        <dbReference type="EMBL" id="KAL1271682.1"/>
    </source>
</evidence>
<protein>
    <recommendedName>
        <fullName evidence="3">Glycosyl hydrolase family 13 catalytic domain-containing protein</fullName>
    </recommendedName>
</protein>
<keyword evidence="2" id="KW-0812">Transmembrane</keyword>
<dbReference type="SMART" id="SM00642">
    <property type="entry name" value="Aamy"/>
    <property type="match status" value="1"/>
</dbReference>
<dbReference type="Proteomes" id="UP001558613">
    <property type="component" value="Unassembled WGS sequence"/>
</dbReference>
<feature type="transmembrane region" description="Helical" evidence="2">
    <location>
        <begin position="491"/>
        <end position="511"/>
    </location>
</feature>
<gene>
    <name evidence="4" type="ORF">QQF64_030698</name>
</gene>
<dbReference type="InterPro" id="IPR017853">
    <property type="entry name" value="GH"/>
</dbReference>
<evidence type="ECO:0000256" key="1">
    <source>
        <dbReference type="SAM" id="MobiDB-lite"/>
    </source>
</evidence>
<keyword evidence="5" id="KW-1185">Reference proteome</keyword>
<dbReference type="InterPro" id="IPR013780">
    <property type="entry name" value="Glyco_hydro_b"/>
</dbReference>
<dbReference type="Gene3D" id="3.20.20.80">
    <property type="entry name" value="Glycosidases"/>
    <property type="match status" value="1"/>
</dbReference>
<sequence length="568" mass="63691">MKDLELKEMDQEKQLMTRETQKNGCVKVTVPENAGMKYTGLSKDELIKVAGTAGWIRTRRALLVLFWLGWVGMLAGAVVLIIQAPRCKPIPEMNWWNEGPLYQISDVKAFSEKGLKGVEEQLDYLNQMKVKGLVLGPIHTVQENQLHMLNLVRVKPEVGTESDLESLLNQAHKKGISVVLNLTPNYENDSVWFNNVTAVAEKIREACTYWLKKGFGGIFLPDLGDIINTDSWPSIHAIFNKTDETKKVALMGSVTRLSADDFTLMLNQSGVDLLLTGLPDPAESGEKQAQEIKKLYSSHRQLNLGWSMSGPSLGSLASRRPAVPVRLYQMLLFTLPGTPVFSAGDEVGLKTGEKPQIMWDLENPVEEKNAAAKTRQEECIAVRKFFKTLSDLRGRERSLLHGEYVSLYSSDSSLAFRRLWDQSDRFLTAINWGNDTVTMNLTPSDLPAQAQVRLTTDTEKLAVDSMVSLEKLQIGPKQAVLLSYPYADLGFVQALSSVALFLYLLFSSLLLNKRDERERHNAPSRPVDDHNDKGFKRSEEPREDCRTEKLTITNASAESLYVFLSILP</sequence>
<dbReference type="InterPro" id="IPR042280">
    <property type="entry name" value="SLC3A2"/>
</dbReference>
<dbReference type="SUPFAM" id="SSF51445">
    <property type="entry name" value="(Trans)glycosidases"/>
    <property type="match status" value="1"/>
</dbReference>
<dbReference type="Gene3D" id="2.60.40.1180">
    <property type="entry name" value="Golgi alpha-mannosidase II"/>
    <property type="match status" value="1"/>
</dbReference>
<name>A0ABR3N425_9TELE</name>
<keyword evidence="2" id="KW-1133">Transmembrane helix</keyword>
<dbReference type="PANTHER" id="PTHR46673:SF3">
    <property type="entry name" value="SOLUTE CARRIER FAMILY 3 (AMINO ACID TRANSPORTER HEAVY CHAIN), MEMBER 2A-RELATED"/>
    <property type="match status" value="1"/>
</dbReference>